<gene>
    <name evidence="1" type="ORF">Pmani_005207</name>
</gene>
<dbReference type="AlphaFoldDB" id="A0AAE1QDE7"/>
<keyword evidence="2" id="KW-1185">Reference proteome</keyword>
<dbReference type="EMBL" id="JAWZYT010000374">
    <property type="protein sequence ID" value="KAK4324205.1"/>
    <property type="molecule type" value="Genomic_DNA"/>
</dbReference>
<organism evidence="1 2">
    <name type="scientific">Petrolisthes manimaculis</name>
    <dbReference type="NCBI Taxonomy" id="1843537"/>
    <lineage>
        <taxon>Eukaryota</taxon>
        <taxon>Metazoa</taxon>
        <taxon>Ecdysozoa</taxon>
        <taxon>Arthropoda</taxon>
        <taxon>Crustacea</taxon>
        <taxon>Multicrustacea</taxon>
        <taxon>Malacostraca</taxon>
        <taxon>Eumalacostraca</taxon>
        <taxon>Eucarida</taxon>
        <taxon>Decapoda</taxon>
        <taxon>Pleocyemata</taxon>
        <taxon>Anomura</taxon>
        <taxon>Galatheoidea</taxon>
        <taxon>Porcellanidae</taxon>
        <taxon>Petrolisthes</taxon>
    </lineage>
</organism>
<name>A0AAE1QDE7_9EUCA</name>
<protein>
    <submittedName>
        <fullName evidence="1">Uncharacterized protein</fullName>
    </submittedName>
</protein>
<accession>A0AAE1QDE7</accession>
<proteinExistence type="predicted"/>
<comment type="caution">
    <text evidence="1">The sequence shown here is derived from an EMBL/GenBank/DDBJ whole genome shotgun (WGS) entry which is preliminary data.</text>
</comment>
<evidence type="ECO:0000313" key="2">
    <source>
        <dbReference type="Proteomes" id="UP001292094"/>
    </source>
</evidence>
<evidence type="ECO:0000313" key="1">
    <source>
        <dbReference type="EMBL" id="KAK4324205.1"/>
    </source>
</evidence>
<reference evidence="1" key="1">
    <citation type="submission" date="2023-11" db="EMBL/GenBank/DDBJ databases">
        <title>Genome assemblies of two species of porcelain crab, Petrolisthes cinctipes and Petrolisthes manimaculis (Anomura: Porcellanidae).</title>
        <authorList>
            <person name="Angst P."/>
        </authorList>
    </citation>
    <scope>NUCLEOTIDE SEQUENCE</scope>
    <source>
        <strain evidence="1">PB745_02</strain>
        <tissue evidence="1">Gill</tissue>
    </source>
</reference>
<dbReference type="Proteomes" id="UP001292094">
    <property type="component" value="Unassembled WGS sequence"/>
</dbReference>
<sequence length="71" mass="7837">MNERRHQHSPHWPAAHDVTREYFNKKPQRSGVTWPACAFSLAGGRVEGNKVGTPALRVVITNVALSAEIST</sequence>